<feature type="signal peptide" evidence="2">
    <location>
        <begin position="1"/>
        <end position="25"/>
    </location>
</feature>
<dbReference type="Gene3D" id="3.40.190.10">
    <property type="entry name" value="Periplasmic binding protein-like II"/>
    <property type="match status" value="1"/>
</dbReference>
<evidence type="ECO:0000313" key="4">
    <source>
        <dbReference type="Proteomes" id="UP001549320"/>
    </source>
</evidence>
<comment type="caution">
    <text evidence="3">The sequence shown here is derived from an EMBL/GenBank/DDBJ whole genome shotgun (WGS) entry which is preliminary data.</text>
</comment>
<accession>A0ABV2QCC7</accession>
<dbReference type="Proteomes" id="UP001549320">
    <property type="component" value="Unassembled WGS sequence"/>
</dbReference>
<dbReference type="PIRSF" id="PIRSF017082">
    <property type="entry name" value="YflP"/>
    <property type="match status" value="1"/>
</dbReference>
<keyword evidence="3" id="KW-0675">Receptor</keyword>
<dbReference type="EMBL" id="JBEPSH010000007">
    <property type="protein sequence ID" value="MET4578689.1"/>
    <property type="molecule type" value="Genomic_DNA"/>
</dbReference>
<dbReference type="SUPFAM" id="SSF53850">
    <property type="entry name" value="Periplasmic binding protein-like II"/>
    <property type="match status" value="1"/>
</dbReference>
<dbReference type="InterPro" id="IPR005064">
    <property type="entry name" value="BUG"/>
</dbReference>
<dbReference type="RefSeq" id="WP_354446129.1">
    <property type="nucleotide sequence ID" value="NZ_JBEPSH010000007.1"/>
</dbReference>
<protein>
    <submittedName>
        <fullName evidence="3">Tripartite-type tricarboxylate transporter receptor subunit TctC</fullName>
    </submittedName>
</protein>
<reference evidence="3 4" key="1">
    <citation type="submission" date="2024-06" db="EMBL/GenBank/DDBJ databases">
        <title>Sorghum-associated microbial communities from plants grown in Nebraska, USA.</title>
        <authorList>
            <person name="Schachtman D."/>
        </authorList>
    </citation>
    <scope>NUCLEOTIDE SEQUENCE [LARGE SCALE GENOMIC DNA]</scope>
    <source>
        <strain evidence="3 4">2709</strain>
    </source>
</reference>
<sequence length="324" mass="33707">MKLFISKMVFALALLSFGQAGFTQAAYPSKPITMVVPFAPGGTADNIGRLLANHMSQVLGQTVAVENRGGAGGNIGSAYVAKAALPDGYTILLATNSLATNVSLMKMSFDPRRDLAAVAGIAGLPNVMIVSKDSPFKSLADIVAAGKANSQSLSYGSSGPGSGSHLASELFRAASGTPMLHVPYKGSTAVYPDLLSGRISFLFDVFGSAAPMIEGGSVRALAISSRQRLPSFPNIPTVQESGYPGFVVLNWIGFFAPAHTPAPVIAKIQSAVERALLQSDVKTALSKIGAESVPVNSAEFGVYFNADVDRWAGLVRSGRVKPNE</sequence>
<keyword evidence="4" id="KW-1185">Reference proteome</keyword>
<feature type="chain" id="PRO_5046161069" evidence="2">
    <location>
        <begin position="26"/>
        <end position="324"/>
    </location>
</feature>
<dbReference type="CDD" id="cd13578">
    <property type="entry name" value="PBP2_Bug27"/>
    <property type="match status" value="1"/>
</dbReference>
<keyword evidence="2" id="KW-0732">Signal</keyword>
<dbReference type="InterPro" id="IPR042100">
    <property type="entry name" value="Bug_dom1"/>
</dbReference>
<evidence type="ECO:0000256" key="2">
    <source>
        <dbReference type="SAM" id="SignalP"/>
    </source>
</evidence>
<dbReference type="Pfam" id="PF03401">
    <property type="entry name" value="TctC"/>
    <property type="match status" value="1"/>
</dbReference>
<comment type="similarity">
    <text evidence="1">Belongs to the UPF0065 (bug) family.</text>
</comment>
<name>A0ABV2QCC7_9BURK</name>
<evidence type="ECO:0000256" key="1">
    <source>
        <dbReference type="ARBA" id="ARBA00006987"/>
    </source>
</evidence>
<proteinExistence type="inferred from homology"/>
<organism evidence="3 4">
    <name type="scientific">Ottowia thiooxydans</name>
    <dbReference type="NCBI Taxonomy" id="219182"/>
    <lineage>
        <taxon>Bacteria</taxon>
        <taxon>Pseudomonadati</taxon>
        <taxon>Pseudomonadota</taxon>
        <taxon>Betaproteobacteria</taxon>
        <taxon>Burkholderiales</taxon>
        <taxon>Comamonadaceae</taxon>
        <taxon>Ottowia</taxon>
    </lineage>
</organism>
<evidence type="ECO:0000313" key="3">
    <source>
        <dbReference type="EMBL" id="MET4578689.1"/>
    </source>
</evidence>
<dbReference type="PANTHER" id="PTHR42928:SF5">
    <property type="entry name" value="BLR1237 PROTEIN"/>
    <property type="match status" value="1"/>
</dbReference>
<dbReference type="PANTHER" id="PTHR42928">
    <property type="entry name" value="TRICARBOXYLATE-BINDING PROTEIN"/>
    <property type="match status" value="1"/>
</dbReference>
<gene>
    <name evidence="3" type="ORF">ABIE13_003805</name>
</gene>
<dbReference type="Gene3D" id="3.40.190.150">
    <property type="entry name" value="Bordetella uptake gene, domain 1"/>
    <property type="match status" value="1"/>
</dbReference>